<dbReference type="AlphaFoldDB" id="A0A8T4L704"/>
<dbReference type="InterPro" id="IPR051548">
    <property type="entry name" value="Grx-like_ET"/>
</dbReference>
<dbReference type="PANTHER" id="PTHR34386:SF1">
    <property type="entry name" value="GLUTAREDOXIN-LIKE PROTEIN NRDH"/>
    <property type="match status" value="1"/>
</dbReference>
<reference evidence="2" key="2">
    <citation type="submission" date="2021-05" db="EMBL/GenBank/DDBJ databases">
        <title>Protein family content uncovers lineage relationships and bacterial pathway maintenance mechanisms in DPANN archaea.</title>
        <authorList>
            <person name="Castelle C.J."/>
            <person name="Meheust R."/>
            <person name="Jaffe A.L."/>
            <person name="Seitz K."/>
            <person name="Gong X."/>
            <person name="Baker B.J."/>
            <person name="Banfield J.F."/>
        </authorList>
    </citation>
    <scope>NUCLEOTIDE SEQUENCE</scope>
    <source>
        <strain evidence="2">RIFCSPLOWO2_01_FULL_58_19</strain>
    </source>
</reference>
<dbReference type="InterPro" id="IPR002109">
    <property type="entry name" value="Glutaredoxin"/>
</dbReference>
<dbReference type="Pfam" id="PF00462">
    <property type="entry name" value="Glutaredoxin"/>
    <property type="match status" value="1"/>
</dbReference>
<dbReference type="GO" id="GO:0009055">
    <property type="term" value="F:electron transfer activity"/>
    <property type="evidence" value="ECO:0007669"/>
    <property type="project" value="TreeGrafter"/>
</dbReference>
<organism evidence="2 3">
    <name type="scientific">Candidatus Iainarchaeum sp</name>
    <dbReference type="NCBI Taxonomy" id="3101447"/>
    <lineage>
        <taxon>Archaea</taxon>
        <taxon>Candidatus Iainarchaeota</taxon>
        <taxon>Candidatus Iainarchaeia</taxon>
        <taxon>Candidatus Iainarchaeales</taxon>
        <taxon>Candidatus Iainarchaeaceae</taxon>
        <taxon>Candidatus Iainarchaeum</taxon>
    </lineage>
</organism>
<evidence type="ECO:0000259" key="1">
    <source>
        <dbReference type="PROSITE" id="PS50404"/>
    </source>
</evidence>
<feature type="domain" description="GST N-terminal" evidence="1">
    <location>
        <begin position="1"/>
        <end position="77"/>
    </location>
</feature>
<dbReference type="PROSITE" id="PS50404">
    <property type="entry name" value="GST_NTER"/>
    <property type="match status" value="1"/>
</dbReference>
<dbReference type="PROSITE" id="PS51353">
    <property type="entry name" value="ARSC"/>
    <property type="match status" value="1"/>
</dbReference>
<proteinExistence type="predicted"/>
<dbReference type="Gene3D" id="3.40.30.10">
    <property type="entry name" value="Glutaredoxin"/>
    <property type="match status" value="1"/>
</dbReference>
<accession>A0A8T4L704</accession>
<dbReference type="InterPro" id="IPR004045">
    <property type="entry name" value="Glutathione_S-Trfase_N"/>
</dbReference>
<dbReference type="InterPro" id="IPR036249">
    <property type="entry name" value="Thioredoxin-like_sf"/>
</dbReference>
<dbReference type="EMBL" id="JAGVWE010000002">
    <property type="protein sequence ID" value="MBS3062671.1"/>
    <property type="molecule type" value="Genomic_DNA"/>
</dbReference>
<sequence>MKITIYSTPACHYCADAKAFLDSKGIPYTVKDVSTDEKAAEELVEKSGQSGVPVIDVDGRVLVGYSEANLKRVLKIP</sequence>
<evidence type="ECO:0000313" key="2">
    <source>
        <dbReference type="EMBL" id="MBS3062671.1"/>
    </source>
</evidence>
<dbReference type="SUPFAM" id="SSF52833">
    <property type="entry name" value="Thioredoxin-like"/>
    <property type="match status" value="1"/>
</dbReference>
<reference evidence="2" key="1">
    <citation type="submission" date="2021-03" db="EMBL/GenBank/DDBJ databases">
        <authorList>
            <person name="Jaffe A."/>
        </authorList>
    </citation>
    <scope>NUCLEOTIDE SEQUENCE</scope>
    <source>
        <strain evidence="2">RIFCSPLOWO2_01_FULL_58_19</strain>
    </source>
</reference>
<dbReference type="GO" id="GO:0045454">
    <property type="term" value="P:cell redox homeostasis"/>
    <property type="evidence" value="ECO:0007669"/>
    <property type="project" value="TreeGrafter"/>
</dbReference>
<protein>
    <submittedName>
        <fullName evidence="2">Glutaredoxin family protein</fullName>
    </submittedName>
</protein>
<name>A0A8T4L704_9ARCH</name>
<comment type="caution">
    <text evidence="2">The sequence shown here is derived from an EMBL/GenBank/DDBJ whole genome shotgun (WGS) entry which is preliminary data.</text>
</comment>
<dbReference type="InterPro" id="IPR006660">
    <property type="entry name" value="Arsenate_reductase-like"/>
</dbReference>
<dbReference type="Proteomes" id="UP000678237">
    <property type="component" value="Unassembled WGS sequence"/>
</dbReference>
<evidence type="ECO:0000313" key="3">
    <source>
        <dbReference type="Proteomes" id="UP000678237"/>
    </source>
</evidence>
<dbReference type="PROSITE" id="PS51354">
    <property type="entry name" value="GLUTAREDOXIN_2"/>
    <property type="match status" value="1"/>
</dbReference>
<dbReference type="CDD" id="cd02976">
    <property type="entry name" value="NrdH"/>
    <property type="match status" value="1"/>
</dbReference>
<gene>
    <name evidence="2" type="ORF">J4203_02255</name>
</gene>
<dbReference type="PANTHER" id="PTHR34386">
    <property type="entry name" value="GLUTAREDOXIN"/>
    <property type="match status" value="1"/>
</dbReference>